<evidence type="ECO:0000256" key="1">
    <source>
        <dbReference type="SAM" id="MobiDB-lite"/>
    </source>
</evidence>
<evidence type="ECO:0000313" key="2">
    <source>
        <dbReference type="EMBL" id="KAK9900997.1"/>
    </source>
</evidence>
<dbReference type="EMBL" id="JBEDUW010000344">
    <property type="protein sequence ID" value="KAK9900997.1"/>
    <property type="molecule type" value="Genomic_DNA"/>
</dbReference>
<protein>
    <submittedName>
        <fullName evidence="2">Uncharacterized protein</fullName>
    </submittedName>
</protein>
<name>A0AAW1VJA5_RUBAR</name>
<sequence>MNRRRLKDQNPAPASDPSALPPCPLLSAPPPPSPHRVLSSAVAALAEAPVPSRDAALITTTLYSNPHRLWPPVRSCPVLPRRCLALHATVAISNLVGGLLQRTEKENLQQ</sequence>
<reference evidence="2 3" key="1">
    <citation type="journal article" date="2023" name="G3 (Bethesda)">
        <title>A chromosome-length genome assembly and annotation of blackberry (Rubus argutus, cv. 'Hillquist').</title>
        <authorList>
            <person name="Bruna T."/>
            <person name="Aryal R."/>
            <person name="Dudchenko O."/>
            <person name="Sargent D.J."/>
            <person name="Mead D."/>
            <person name="Buti M."/>
            <person name="Cavallini A."/>
            <person name="Hytonen T."/>
            <person name="Andres J."/>
            <person name="Pham M."/>
            <person name="Weisz D."/>
            <person name="Mascagni F."/>
            <person name="Usai G."/>
            <person name="Natali L."/>
            <person name="Bassil N."/>
            <person name="Fernandez G.E."/>
            <person name="Lomsadze A."/>
            <person name="Armour M."/>
            <person name="Olukolu B."/>
            <person name="Poorten T."/>
            <person name="Britton C."/>
            <person name="Davik J."/>
            <person name="Ashrafi H."/>
            <person name="Aiden E.L."/>
            <person name="Borodovsky M."/>
            <person name="Worthington M."/>
        </authorList>
    </citation>
    <scope>NUCLEOTIDE SEQUENCE [LARGE SCALE GENOMIC DNA]</scope>
    <source>
        <strain evidence="2">PI 553951</strain>
    </source>
</reference>
<feature type="compositionally biased region" description="Pro residues" evidence="1">
    <location>
        <begin position="19"/>
        <end position="34"/>
    </location>
</feature>
<feature type="region of interest" description="Disordered" evidence="1">
    <location>
        <begin position="1"/>
        <end position="36"/>
    </location>
</feature>
<comment type="caution">
    <text evidence="2">The sequence shown here is derived from an EMBL/GenBank/DDBJ whole genome shotgun (WGS) entry which is preliminary data.</text>
</comment>
<accession>A0AAW1VJA5</accession>
<organism evidence="2 3">
    <name type="scientific">Rubus argutus</name>
    <name type="common">Southern blackberry</name>
    <dbReference type="NCBI Taxonomy" id="59490"/>
    <lineage>
        <taxon>Eukaryota</taxon>
        <taxon>Viridiplantae</taxon>
        <taxon>Streptophyta</taxon>
        <taxon>Embryophyta</taxon>
        <taxon>Tracheophyta</taxon>
        <taxon>Spermatophyta</taxon>
        <taxon>Magnoliopsida</taxon>
        <taxon>eudicotyledons</taxon>
        <taxon>Gunneridae</taxon>
        <taxon>Pentapetalae</taxon>
        <taxon>rosids</taxon>
        <taxon>fabids</taxon>
        <taxon>Rosales</taxon>
        <taxon>Rosaceae</taxon>
        <taxon>Rosoideae</taxon>
        <taxon>Rosoideae incertae sedis</taxon>
        <taxon>Rubus</taxon>
    </lineage>
</organism>
<keyword evidence="3" id="KW-1185">Reference proteome</keyword>
<dbReference type="AlphaFoldDB" id="A0AAW1VJA5"/>
<gene>
    <name evidence="2" type="ORF">M0R45_002330</name>
</gene>
<dbReference type="Proteomes" id="UP001457282">
    <property type="component" value="Unassembled WGS sequence"/>
</dbReference>
<proteinExistence type="predicted"/>
<evidence type="ECO:0000313" key="3">
    <source>
        <dbReference type="Proteomes" id="UP001457282"/>
    </source>
</evidence>